<keyword evidence="1" id="KW-0812">Transmembrane</keyword>
<dbReference type="Proteomes" id="UP001138802">
    <property type="component" value="Unassembled WGS sequence"/>
</dbReference>
<sequence length="434" mass="48845">MGLSGAAATKAGLALLGGGAIASGGFGMVGGATVLTAAMIFSTEVVLDYSVGKTLDSYNYSLLREQSREMVTLPLPVNTSGSRAYRQAIKSLNKVDLSEGRMIFDDGNQKIIKETIKQLLVDRKESRAHEKAKDESLLSLLYFISSDYHSAKDHAKRAINLASQSDKSKTLPAFIYSVSSVYDEKFDFKKVTRDYFRQSVLDEPNNPLVPFMFAIYLDRLMQRIDDNHLNEKVFSDVFLIMSEKSIQNYKMQNYVALLSRYIIRIKLEQQKISSIVASTNESIKNSPKSLKILEESLLSYNTLIAGASKVMKEILQIEAKVGDEDRKQVADYNHLLIQYANDKDRLNNLVVNFKDQQLSNPNKDLRLAESDTYSDDNFFITFIIFITIIWVGFSTVIRLKYKESMTYSIVLGLLLAFVAILIIVFLLSVLAEVE</sequence>
<keyword evidence="1" id="KW-1133">Transmembrane helix</keyword>
<keyword evidence="3" id="KW-1185">Reference proteome</keyword>
<keyword evidence="1" id="KW-0472">Membrane</keyword>
<name>A0A9X0WLM5_9GAMM</name>
<evidence type="ECO:0000256" key="1">
    <source>
        <dbReference type="SAM" id="Phobius"/>
    </source>
</evidence>
<evidence type="ECO:0000313" key="3">
    <source>
        <dbReference type="Proteomes" id="UP001138802"/>
    </source>
</evidence>
<feature type="transmembrane region" description="Helical" evidence="1">
    <location>
        <begin position="378"/>
        <end position="397"/>
    </location>
</feature>
<protein>
    <submittedName>
        <fullName evidence="2">Uncharacterized protein</fullName>
    </submittedName>
</protein>
<dbReference type="AlphaFoldDB" id="A0A9X0WLM5"/>
<organism evidence="2 3">
    <name type="scientific">Thiocapsa imhoffii</name>
    <dbReference type="NCBI Taxonomy" id="382777"/>
    <lineage>
        <taxon>Bacteria</taxon>
        <taxon>Pseudomonadati</taxon>
        <taxon>Pseudomonadota</taxon>
        <taxon>Gammaproteobacteria</taxon>
        <taxon>Chromatiales</taxon>
        <taxon>Chromatiaceae</taxon>
        <taxon>Thiocapsa</taxon>
    </lineage>
</organism>
<feature type="transmembrane region" description="Helical" evidence="1">
    <location>
        <begin position="409"/>
        <end position="431"/>
    </location>
</feature>
<feature type="transmembrane region" description="Helical" evidence="1">
    <location>
        <begin position="12"/>
        <end position="41"/>
    </location>
</feature>
<evidence type="ECO:0000313" key="2">
    <source>
        <dbReference type="EMBL" id="MBK1646883.1"/>
    </source>
</evidence>
<proteinExistence type="predicted"/>
<reference evidence="2 3" key="1">
    <citation type="journal article" date="2020" name="Microorganisms">
        <title>Osmotic Adaptation and Compatible Solute Biosynthesis of Phototrophic Bacteria as Revealed from Genome Analyses.</title>
        <authorList>
            <person name="Imhoff J.F."/>
            <person name="Rahn T."/>
            <person name="Kunzel S."/>
            <person name="Keller A."/>
            <person name="Neulinger S.C."/>
        </authorList>
    </citation>
    <scope>NUCLEOTIDE SEQUENCE [LARGE SCALE GENOMIC DNA]</scope>
    <source>
        <strain evidence="2 3">DSM 21303</strain>
    </source>
</reference>
<accession>A0A9X0WLM5</accession>
<comment type="caution">
    <text evidence="2">The sequence shown here is derived from an EMBL/GenBank/DDBJ whole genome shotgun (WGS) entry which is preliminary data.</text>
</comment>
<gene>
    <name evidence="2" type="ORF">CKO25_20095</name>
</gene>
<dbReference type="EMBL" id="NRSD01000045">
    <property type="protein sequence ID" value="MBK1646883.1"/>
    <property type="molecule type" value="Genomic_DNA"/>
</dbReference>